<dbReference type="STRING" id="1218492.JG30_13700"/>
<dbReference type="InterPro" id="IPR036986">
    <property type="entry name" value="S4_RNA-bd_sf"/>
</dbReference>
<dbReference type="GO" id="GO:0019843">
    <property type="term" value="F:rRNA binding"/>
    <property type="evidence" value="ECO:0007669"/>
    <property type="project" value="UniProtKB-UniRule"/>
</dbReference>
<dbReference type="EMBL" id="JXJQ01000010">
    <property type="protein sequence ID" value="KJY60683.1"/>
    <property type="molecule type" value="Genomic_DNA"/>
</dbReference>
<evidence type="ECO:0000256" key="4">
    <source>
        <dbReference type="ARBA" id="ARBA00022917"/>
    </source>
</evidence>
<keyword evidence="8" id="KW-1185">Reference proteome</keyword>
<evidence type="ECO:0000313" key="8">
    <source>
        <dbReference type="Proteomes" id="UP000033558"/>
    </source>
</evidence>
<sequence>MRLDKYLKVSRLVKRRTLAKEIADKGRISVNDRVAKSSSDVQVGDIITIHYGDKTVKVQVLQLNELAKKNEATDLYKRVE</sequence>
<dbReference type="SUPFAM" id="SSF55174">
    <property type="entry name" value="Alpha-L RNA-binding motif"/>
    <property type="match status" value="1"/>
</dbReference>
<keyword evidence="1 5" id="KW-0820">tRNA-binding</keyword>
<accession>A0A0F4LQT2</accession>
<evidence type="ECO:0000313" key="7">
    <source>
        <dbReference type="EMBL" id="KJY60683.1"/>
    </source>
</evidence>
<dbReference type="Pfam" id="PF01479">
    <property type="entry name" value="S4"/>
    <property type="match status" value="1"/>
</dbReference>
<evidence type="ECO:0000256" key="2">
    <source>
        <dbReference type="ARBA" id="ARBA00022730"/>
    </source>
</evidence>
<dbReference type="GO" id="GO:0043023">
    <property type="term" value="F:ribosomal large subunit binding"/>
    <property type="evidence" value="ECO:0007669"/>
    <property type="project" value="UniProtKB-UniRule"/>
</dbReference>
<keyword evidence="4 5" id="KW-0648">Protein biosynthesis</keyword>
<comment type="caution">
    <text evidence="7">The sequence shown here is derived from an EMBL/GenBank/DDBJ whole genome shotgun (WGS) entry which is preliminary data.</text>
</comment>
<keyword evidence="2 5" id="KW-0699">rRNA-binding</keyword>
<dbReference type="CDD" id="cd00165">
    <property type="entry name" value="S4"/>
    <property type="match status" value="1"/>
</dbReference>
<dbReference type="Gene3D" id="3.10.290.10">
    <property type="entry name" value="RNA-binding S4 domain"/>
    <property type="match status" value="1"/>
</dbReference>
<comment type="function">
    <text evidence="5">Key component of the ribosome quality control system (RQC), a ribosome-associated complex that mediates the extraction of incompletely synthesized nascent chains from stalled ribosomes and their subsequent degradation. RqcH recruits Ala-charged tRNA, and with RqcP directs the elongation of stalled nascent chains on 50S ribosomal subunits, leading to non-templated C-terminal alanine extensions (Ala tail). The Ala tail promotes nascent chain degradation. RqcP is associated with the translocation-like movement of the peptidyl-tRNA from the A-site into the P-site.</text>
</comment>
<feature type="domain" description="RNA-binding S4" evidence="6">
    <location>
        <begin position="1"/>
        <end position="62"/>
    </location>
</feature>
<gene>
    <name evidence="5" type="primary">rqcP</name>
    <name evidence="7" type="ORF">JG30_13700</name>
</gene>
<evidence type="ECO:0000256" key="3">
    <source>
        <dbReference type="ARBA" id="ARBA00022884"/>
    </source>
</evidence>
<comment type="similarity">
    <text evidence="5">Belongs to the RqcP family.</text>
</comment>
<dbReference type="OrthoDB" id="9805210at2"/>
<dbReference type="PIRSF" id="PIRSF038881">
    <property type="entry name" value="RNAbp_HP1423"/>
    <property type="match status" value="1"/>
</dbReference>
<evidence type="ECO:0000256" key="1">
    <source>
        <dbReference type="ARBA" id="ARBA00022555"/>
    </source>
</evidence>
<reference evidence="7 8" key="1">
    <citation type="submission" date="2015-01" db="EMBL/GenBank/DDBJ databases">
        <title>Comparative genomics of the lactic acid bacteria isolated from the honey bee gut.</title>
        <authorList>
            <person name="Ellegaard K.M."/>
            <person name="Tamarit D."/>
            <person name="Javelind E."/>
            <person name="Olofsson T."/>
            <person name="Andersson S.G."/>
            <person name="Vasquez A."/>
        </authorList>
    </citation>
    <scope>NUCLEOTIDE SEQUENCE [LARGE SCALE GENOMIC DNA]</scope>
    <source>
        <strain evidence="7 8">Bin4</strain>
    </source>
</reference>
<proteinExistence type="inferred from homology"/>
<dbReference type="InterPro" id="IPR025490">
    <property type="entry name" value="RqcP"/>
</dbReference>
<dbReference type="AlphaFoldDB" id="A0A0F4LQT2"/>
<evidence type="ECO:0000259" key="6">
    <source>
        <dbReference type="SMART" id="SM00363"/>
    </source>
</evidence>
<dbReference type="GO" id="GO:0072344">
    <property type="term" value="P:rescue of stalled ribosome"/>
    <property type="evidence" value="ECO:0007669"/>
    <property type="project" value="UniProtKB-UniRule"/>
</dbReference>
<dbReference type="GO" id="GO:0000049">
    <property type="term" value="F:tRNA binding"/>
    <property type="evidence" value="ECO:0007669"/>
    <property type="project" value="UniProtKB-UniRule"/>
</dbReference>
<dbReference type="HOGENOM" id="CLU_101003_4_0_9"/>
<dbReference type="PATRIC" id="fig|1218492.5.peg.1421"/>
<name>A0A0F4LQT2_9LACO</name>
<comment type="subunit">
    <text evidence="5">Associates with stalled 50S ribosomal subunits. Binds to RqcH, 23S rRNA and the P-site tRNA. Does not require RqcH for association with 50S subunits.</text>
</comment>
<keyword evidence="3 5" id="KW-0694">RNA-binding</keyword>
<dbReference type="Proteomes" id="UP000033558">
    <property type="component" value="Unassembled WGS sequence"/>
</dbReference>
<dbReference type="RefSeq" id="WP_046317441.1">
    <property type="nucleotide sequence ID" value="NZ_JAMBJK010000002.1"/>
</dbReference>
<dbReference type="SMART" id="SM00363">
    <property type="entry name" value="S4"/>
    <property type="match status" value="1"/>
</dbReference>
<organism evidence="7 8">
    <name type="scientific">Bombilactobacillus mellifer</name>
    <dbReference type="NCBI Taxonomy" id="1218492"/>
    <lineage>
        <taxon>Bacteria</taxon>
        <taxon>Bacillati</taxon>
        <taxon>Bacillota</taxon>
        <taxon>Bacilli</taxon>
        <taxon>Lactobacillales</taxon>
        <taxon>Lactobacillaceae</taxon>
        <taxon>Bombilactobacillus</taxon>
    </lineage>
</organism>
<dbReference type="PROSITE" id="PS50889">
    <property type="entry name" value="S4"/>
    <property type="match status" value="1"/>
</dbReference>
<protein>
    <recommendedName>
        <fullName evidence="5">RQC P-site tRNA stabilizing factor</fullName>
        <shortName evidence="5">RqcP</shortName>
    </recommendedName>
    <alternativeName>
        <fullName evidence="5">Ribosome-associated protein quality control protein P</fullName>
    </alternativeName>
</protein>
<dbReference type="HAMAP" id="MF_00871">
    <property type="entry name" value="RqcP"/>
    <property type="match status" value="1"/>
</dbReference>
<evidence type="ECO:0000256" key="5">
    <source>
        <dbReference type="HAMAP-Rule" id="MF_00871"/>
    </source>
</evidence>
<dbReference type="InterPro" id="IPR002942">
    <property type="entry name" value="S4_RNA-bd"/>
</dbReference>